<name>A0A383TUX7_9FLAO</name>
<evidence type="ECO:0000313" key="2">
    <source>
        <dbReference type="EMBL" id="SZD71157.1"/>
    </source>
</evidence>
<dbReference type="InterPro" id="IPR006121">
    <property type="entry name" value="HMA_dom"/>
</dbReference>
<keyword evidence="3" id="KW-1185">Reference proteome</keyword>
<organism evidence="2 3">
    <name type="scientific">Candidatus Ornithobacterium hominis</name>
    <dbReference type="NCBI Taxonomy" id="2497989"/>
    <lineage>
        <taxon>Bacteria</taxon>
        <taxon>Pseudomonadati</taxon>
        <taxon>Bacteroidota</taxon>
        <taxon>Flavobacteriia</taxon>
        <taxon>Flavobacteriales</taxon>
        <taxon>Weeksellaceae</taxon>
        <taxon>Ornithobacterium</taxon>
    </lineage>
</organism>
<dbReference type="AlphaFoldDB" id="A0A383TUX7"/>
<feature type="domain" description="HMA" evidence="1">
    <location>
        <begin position="2"/>
        <end position="65"/>
    </location>
</feature>
<proteinExistence type="predicted"/>
<protein>
    <submittedName>
        <fullName evidence="2">Copper-exporting P-type ATPase A</fullName>
        <ecNumber evidence="2">3.6.3.-</ecNumber>
    </submittedName>
</protein>
<dbReference type="SUPFAM" id="SSF55008">
    <property type="entry name" value="HMA, heavy metal-associated domain"/>
    <property type="match status" value="1"/>
</dbReference>
<dbReference type="InterPro" id="IPR036163">
    <property type="entry name" value="HMA_dom_sf"/>
</dbReference>
<dbReference type="Proteomes" id="UP000262142">
    <property type="component" value="Unassembled WGS sequence"/>
</dbReference>
<evidence type="ECO:0000259" key="1">
    <source>
        <dbReference type="PROSITE" id="PS50846"/>
    </source>
</evidence>
<sequence length="66" mass="7172">MTTKIYKINGMQCTGCADSIVENIKKIENVADANVDFDSKSMSITGSPDEEVIQKVVEGLGYSLQN</sequence>
<dbReference type="GO" id="GO:0046872">
    <property type="term" value="F:metal ion binding"/>
    <property type="evidence" value="ECO:0007669"/>
    <property type="project" value="InterPro"/>
</dbReference>
<dbReference type="Gene3D" id="3.30.70.100">
    <property type="match status" value="1"/>
</dbReference>
<dbReference type="OrthoDB" id="1521937at2"/>
<evidence type="ECO:0000313" key="3">
    <source>
        <dbReference type="Proteomes" id="UP000262142"/>
    </source>
</evidence>
<accession>A0A383TUX7</accession>
<dbReference type="Pfam" id="PF00403">
    <property type="entry name" value="HMA"/>
    <property type="match status" value="1"/>
</dbReference>
<dbReference type="RefSeq" id="WP_119057203.1">
    <property type="nucleotide sequence ID" value="NZ_UNSC01000001.1"/>
</dbReference>
<dbReference type="CDD" id="cd00371">
    <property type="entry name" value="HMA"/>
    <property type="match status" value="1"/>
</dbReference>
<dbReference type="GO" id="GO:0016787">
    <property type="term" value="F:hydrolase activity"/>
    <property type="evidence" value="ECO:0007669"/>
    <property type="project" value="UniProtKB-KW"/>
</dbReference>
<keyword evidence="2" id="KW-0378">Hydrolase</keyword>
<reference evidence="2 3" key="1">
    <citation type="submission" date="2018-09" db="EMBL/GenBank/DDBJ databases">
        <authorList>
            <consortium name="Pathogen Informatics"/>
        </authorList>
    </citation>
    <scope>NUCLEOTIDE SEQUENCE [LARGE SCALE GENOMIC DNA]</scope>
    <source>
        <strain evidence="2 3">OH-22767</strain>
    </source>
</reference>
<dbReference type="EC" id="3.6.3.-" evidence="2"/>
<dbReference type="EMBL" id="UNSC01000001">
    <property type="protein sequence ID" value="SZD71157.1"/>
    <property type="molecule type" value="Genomic_DNA"/>
</dbReference>
<gene>
    <name evidence="2" type="primary">copA</name>
    <name evidence="2" type="ORF">SAMEA104719789_00252</name>
</gene>
<dbReference type="PROSITE" id="PS50846">
    <property type="entry name" value="HMA_2"/>
    <property type="match status" value="1"/>
</dbReference>